<evidence type="ECO:0000313" key="3">
    <source>
        <dbReference type="Proteomes" id="UP000242800"/>
    </source>
</evidence>
<reference evidence="2 3" key="1">
    <citation type="journal article" date="2016" name="Int. J. Syst. Evol. Microbiol.">
        <title>Reclassification of Wolbachia persica as Francisella persica comb. nov. and emended description of the family Francisellaceae.</title>
        <authorList>
            <person name="Larson M.A."/>
            <person name="Nalbantoglu U."/>
            <person name="Sayood K."/>
            <person name="Zentz E.B."/>
            <person name="Cer R.Z."/>
            <person name="Iwen P.C."/>
            <person name="Francesconi S.C."/>
            <person name="Bishop-Lilly K.A."/>
            <person name="Mokashi V.P."/>
            <person name="Sjostedt A."/>
            <person name="Hinrichs S.H."/>
        </authorList>
    </citation>
    <scope>NUCLEOTIDE SEQUENCE [LARGE SCALE GENOMIC DNA]</scope>
    <source>
        <strain evidence="2 3">FSC845</strain>
    </source>
</reference>
<proteinExistence type="predicted"/>
<dbReference type="RefSeq" id="WP_064460846.1">
    <property type="nucleotide sequence ID" value="NZ_CP012505.1"/>
</dbReference>
<organism evidence="2 3">
    <name type="scientific">Francisella persica ATCC VR-331</name>
    <dbReference type="NCBI Taxonomy" id="1086726"/>
    <lineage>
        <taxon>Bacteria</taxon>
        <taxon>Pseudomonadati</taxon>
        <taxon>Pseudomonadota</taxon>
        <taxon>Gammaproteobacteria</taxon>
        <taxon>Thiotrichales</taxon>
        <taxon>Francisellaceae</taxon>
        <taxon>Francisella</taxon>
    </lineage>
</organism>
<keyword evidence="3" id="KW-1185">Reference proteome</keyword>
<evidence type="ECO:0000313" key="2">
    <source>
        <dbReference type="EMBL" id="ALB01432.1"/>
    </source>
</evidence>
<gene>
    <name evidence="2" type="ORF">ACH24_01310</name>
</gene>
<dbReference type="KEGG" id="fper:ACH24_01310"/>
<keyword evidence="1" id="KW-0472">Membrane</keyword>
<dbReference type="Proteomes" id="UP000242800">
    <property type="component" value="Chromosome"/>
</dbReference>
<protein>
    <submittedName>
        <fullName evidence="2">Uncharacterized protein</fullName>
    </submittedName>
</protein>
<feature type="transmembrane region" description="Helical" evidence="1">
    <location>
        <begin position="164"/>
        <end position="188"/>
    </location>
</feature>
<dbReference type="AlphaFoldDB" id="A0AAC8VDV7"/>
<accession>A0AAC8VDV7</accession>
<sequence>MKYINNINKSISLNNFISFLKNQKYPLEKIKLIPVLIDNVSSYTILDIYEDQETLNVKINVFKIKPFAKLQSMYQEYIQNNNSLAIQVLEYGIKVLLNIYVLDNKMLYKLTQENTYIKSAPKHTIDSIINSLYKLLSEDYCTVINYTEKPVNIRRKQRLIRHSSVGNTFLGGNMPSIIYIINISIFLLRRNESIIEKIKSQIKKIEEKITDSPFKIEFQISIENSRKNCIYLGYFSL</sequence>
<keyword evidence="1" id="KW-0812">Transmembrane</keyword>
<dbReference type="NCBIfam" id="NF041243">
    <property type="entry name" value="T6SS_IglJ"/>
    <property type="match status" value="1"/>
</dbReference>
<keyword evidence="1" id="KW-1133">Transmembrane helix</keyword>
<name>A0AAC8VDV7_9GAMM</name>
<dbReference type="EMBL" id="CP012505">
    <property type="protein sequence ID" value="ALB01432.1"/>
    <property type="molecule type" value="Genomic_DNA"/>
</dbReference>
<evidence type="ECO:0000256" key="1">
    <source>
        <dbReference type="SAM" id="Phobius"/>
    </source>
</evidence>